<dbReference type="AlphaFoldDB" id="A0A6C0JV04"/>
<accession>A0A6C0JV04</accession>
<dbReference type="SMART" id="SM00652">
    <property type="entry name" value="eIF1a"/>
    <property type="match status" value="1"/>
</dbReference>
<dbReference type="InterPro" id="IPR001253">
    <property type="entry name" value="TIF_eIF-1A"/>
</dbReference>
<sequence>MGGNKGKKVSRKHLNVSYTGSIRKKNATEPCEIYAMVNKLTGGSMCEAKCEDGVTRNCIIRNKFRGRGKRDNILTAGVWILIGIRDWEVKHPDKKSTCDLLYVYSEEDKTILKTNTDGNWSVLKLDGEEDHTTDPTGIDFEYSSSTANEVIETTMLEVLIEEATIDVDDI</sequence>
<feature type="domain" description="S1-like" evidence="1">
    <location>
        <begin position="22"/>
        <end position="105"/>
    </location>
</feature>
<name>A0A6C0JV04_9ZZZZ</name>
<evidence type="ECO:0000313" key="2">
    <source>
        <dbReference type="EMBL" id="QHU09369.1"/>
    </source>
</evidence>
<dbReference type="GO" id="GO:0003723">
    <property type="term" value="F:RNA binding"/>
    <property type="evidence" value="ECO:0007669"/>
    <property type="project" value="InterPro"/>
</dbReference>
<dbReference type="GO" id="GO:0003743">
    <property type="term" value="F:translation initiation factor activity"/>
    <property type="evidence" value="ECO:0007669"/>
    <property type="project" value="InterPro"/>
</dbReference>
<protein>
    <recommendedName>
        <fullName evidence="1">S1-like domain-containing protein</fullName>
    </recommendedName>
</protein>
<proteinExistence type="predicted"/>
<evidence type="ECO:0000259" key="1">
    <source>
        <dbReference type="PROSITE" id="PS50832"/>
    </source>
</evidence>
<reference evidence="2" key="1">
    <citation type="journal article" date="2020" name="Nature">
        <title>Giant virus diversity and host interactions through global metagenomics.</title>
        <authorList>
            <person name="Schulz F."/>
            <person name="Roux S."/>
            <person name="Paez-Espino D."/>
            <person name="Jungbluth S."/>
            <person name="Walsh D.A."/>
            <person name="Denef V.J."/>
            <person name="McMahon K.D."/>
            <person name="Konstantinidis K.T."/>
            <person name="Eloe-Fadrosh E.A."/>
            <person name="Kyrpides N.C."/>
            <person name="Woyke T."/>
        </authorList>
    </citation>
    <scope>NUCLEOTIDE SEQUENCE</scope>
    <source>
        <strain evidence="2">GVMAG-S-1074260-58</strain>
    </source>
</reference>
<dbReference type="SUPFAM" id="SSF50249">
    <property type="entry name" value="Nucleic acid-binding proteins"/>
    <property type="match status" value="1"/>
</dbReference>
<dbReference type="PROSITE" id="PS50832">
    <property type="entry name" value="S1_IF1_TYPE"/>
    <property type="match status" value="1"/>
</dbReference>
<dbReference type="InterPro" id="IPR012340">
    <property type="entry name" value="NA-bd_OB-fold"/>
</dbReference>
<dbReference type="Gene3D" id="2.40.50.140">
    <property type="entry name" value="Nucleic acid-binding proteins"/>
    <property type="match status" value="1"/>
</dbReference>
<dbReference type="InterPro" id="IPR006196">
    <property type="entry name" value="RNA-binding_domain_S1_IF1"/>
</dbReference>
<organism evidence="2">
    <name type="scientific">viral metagenome</name>
    <dbReference type="NCBI Taxonomy" id="1070528"/>
    <lineage>
        <taxon>unclassified sequences</taxon>
        <taxon>metagenomes</taxon>
        <taxon>organismal metagenomes</taxon>
    </lineage>
</organism>
<dbReference type="EMBL" id="MN740710">
    <property type="protein sequence ID" value="QHU09369.1"/>
    <property type="molecule type" value="Genomic_DNA"/>
</dbReference>